<dbReference type="KEGG" id="fsc:FSU_1707"/>
<protein>
    <recommendedName>
        <fullName evidence="5">Lipoprotein</fullName>
    </recommendedName>
</protein>
<dbReference type="HOGENOM" id="CLU_1576135_0_0_0"/>
<name>D9SAY2_FIBSS</name>
<feature type="compositionally biased region" description="Basic and acidic residues" evidence="1">
    <location>
        <begin position="137"/>
        <end position="150"/>
    </location>
</feature>
<dbReference type="EMBL" id="CP002158">
    <property type="protein sequence ID" value="ADL25559.1"/>
    <property type="molecule type" value="Genomic_DNA"/>
</dbReference>
<evidence type="ECO:0008006" key="5">
    <source>
        <dbReference type="Google" id="ProtNLM"/>
    </source>
</evidence>
<evidence type="ECO:0000313" key="4">
    <source>
        <dbReference type="Proteomes" id="UP000000517"/>
    </source>
</evidence>
<keyword evidence="2" id="KW-1133">Transmembrane helix</keyword>
<proteinExistence type="predicted"/>
<dbReference type="Proteomes" id="UP000000517">
    <property type="component" value="Chromosome"/>
</dbReference>
<gene>
    <name evidence="3" type="ordered locus">FSU_1707</name>
</gene>
<feature type="region of interest" description="Disordered" evidence="1">
    <location>
        <begin position="137"/>
        <end position="169"/>
    </location>
</feature>
<keyword evidence="2" id="KW-0812">Transmembrane</keyword>
<evidence type="ECO:0000256" key="2">
    <source>
        <dbReference type="SAM" id="Phobius"/>
    </source>
</evidence>
<accession>D9SAY2</accession>
<dbReference type="AlphaFoldDB" id="D9SAY2"/>
<feature type="transmembrane region" description="Helical" evidence="2">
    <location>
        <begin position="12"/>
        <end position="33"/>
    </location>
</feature>
<organism evidence="3 4">
    <name type="scientific">Fibrobacter succinogenes (strain ATCC 19169 / S85)</name>
    <dbReference type="NCBI Taxonomy" id="59374"/>
    <lineage>
        <taxon>Bacteria</taxon>
        <taxon>Pseudomonadati</taxon>
        <taxon>Fibrobacterota</taxon>
        <taxon>Fibrobacteria</taxon>
        <taxon>Fibrobacterales</taxon>
        <taxon>Fibrobacteraceae</taxon>
        <taxon>Fibrobacter</taxon>
    </lineage>
</organism>
<reference evidence="4" key="1">
    <citation type="submission" date="2010-08" db="EMBL/GenBank/DDBJ databases">
        <title>Complete sequence of Fibrobacter succinogenes subsp. succinogenes S85.</title>
        <authorList>
            <person name="Durkin A.S."/>
            <person name="Nelson K.E."/>
            <person name="Morrison M."/>
            <person name="Forsberg C.W."/>
            <person name="Wilson D.B."/>
            <person name="Russell J.B."/>
            <person name="Cann I.K.O."/>
            <person name="Mackie R.I."/>
            <person name="White B.A."/>
        </authorList>
    </citation>
    <scope>NUCLEOTIDE SEQUENCE [LARGE SCALE GENOMIC DNA]</scope>
    <source>
        <strain evidence="4">ATCC 19169 / S85</strain>
    </source>
</reference>
<evidence type="ECO:0000313" key="3">
    <source>
        <dbReference type="EMBL" id="ADL25559.1"/>
    </source>
</evidence>
<sequence>MLYYNQMNNERKTFYTFAVFAALFLNGCASIFFSTLNLQHVTVVADDDDAYDFYVNGILKCENTNECDFYRSTISRCQLTIEAKIDEVVLGTEKYGYWKEYSFIEQMFRNKDDDEKEKKCPEGLFSGAQAVVKINQETKKRESAARERAWLKNSDTQWEASPHRSNFAK</sequence>
<keyword evidence="2" id="KW-0472">Membrane</keyword>
<evidence type="ECO:0000256" key="1">
    <source>
        <dbReference type="SAM" id="MobiDB-lite"/>
    </source>
</evidence>
<dbReference type="STRING" id="59374.FSU_1707"/>